<dbReference type="Proteomes" id="UP000824596">
    <property type="component" value="Unassembled WGS sequence"/>
</dbReference>
<comment type="caution">
    <text evidence="2">The sequence shown here is derived from an EMBL/GenBank/DDBJ whole genome shotgun (WGS) entry which is preliminary data.</text>
</comment>
<feature type="compositionally biased region" description="Polar residues" evidence="1">
    <location>
        <begin position="196"/>
        <end position="205"/>
    </location>
</feature>
<keyword evidence="3" id="KW-1185">Reference proteome</keyword>
<dbReference type="RefSeq" id="XP_044725706.1">
    <property type="nucleotide sequence ID" value="XM_044859306.1"/>
</dbReference>
<dbReference type="GeneID" id="68349964"/>
<reference evidence="2" key="1">
    <citation type="submission" date="2021-09" db="EMBL/GenBank/DDBJ databases">
        <title>A high-quality genome of the endoparasitic fungus Hirsutella rhossiliensis with a comparison of Hirsutella genomes reveals transposable elements contributing to genome size variation.</title>
        <authorList>
            <person name="Lin R."/>
            <person name="Jiao Y."/>
            <person name="Sun X."/>
            <person name="Ling J."/>
            <person name="Xie B."/>
            <person name="Cheng X."/>
        </authorList>
    </citation>
    <scope>NUCLEOTIDE SEQUENCE</scope>
    <source>
        <strain evidence="2">HR02</strain>
    </source>
</reference>
<protein>
    <submittedName>
        <fullName evidence="2">Uncharacterized protein</fullName>
    </submittedName>
</protein>
<sequence length="335" mass="36803">MDLLQRHGDHTAIVDTASGNAVQAVLAIALPCRSCRGNRRRLTAIGPLAPKTADTGDGDIELDQFFLEATPDEEISLEMQALGELIRQHVETHYQRGPVAADANILSQSLVHVGISKGRSLDAQEVAALCLDPRTRQDALQHVLLRVIFASLDFHSRSEMSLLPISVATFLNEVPLPNNEPVGGTPGRRQRPGQTEQHQSNSSSLALRQWRRLSAFLLHPDRDQRTPLPADNATLVSKARALAAMLNTVLGLFTGLDPNSRQEQTRHLEAVVMECAKLGYVLFSHPSDWRFITEDPGEKGGIVVEAGLMKLSNRDGVPYSPPRRVVRPVVRRVSI</sequence>
<dbReference type="OrthoDB" id="5421765at2759"/>
<proteinExistence type="predicted"/>
<evidence type="ECO:0000313" key="2">
    <source>
        <dbReference type="EMBL" id="KAH0968193.1"/>
    </source>
</evidence>
<accession>A0A9P8SM46</accession>
<evidence type="ECO:0000313" key="3">
    <source>
        <dbReference type="Proteomes" id="UP000824596"/>
    </source>
</evidence>
<gene>
    <name evidence="2" type="ORF">HRG_00835</name>
</gene>
<organism evidence="2 3">
    <name type="scientific">Hirsutella rhossiliensis</name>
    <dbReference type="NCBI Taxonomy" id="111463"/>
    <lineage>
        <taxon>Eukaryota</taxon>
        <taxon>Fungi</taxon>
        <taxon>Dikarya</taxon>
        <taxon>Ascomycota</taxon>
        <taxon>Pezizomycotina</taxon>
        <taxon>Sordariomycetes</taxon>
        <taxon>Hypocreomycetidae</taxon>
        <taxon>Hypocreales</taxon>
        <taxon>Ophiocordycipitaceae</taxon>
        <taxon>Hirsutella</taxon>
    </lineage>
</organism>
<feature type="region of interest" description="Disordered" evidence="1">
    <location>
        <begin position="176"/>
        <end position="205"/>
    </location>
</feature>
<name>A0A9P8SM46_9HYPO</name>
<dbReference type="EMBL" id="JAIZPD010000001">
    <property type="protein sequence ID" value="KAH0968193.1"/>
    <property type="molecule type" value="Genomic_DNA"/>
</dbReference>
<evidence type="ECO:0000256" key="1">
    <source>
        <dbReference type="SAM" id="MobiDB-lite"/>
    </source>
</evidence>
<dbReference type="AlphaFoldDB" id="A0A9P8SM46"/>